<proteinExistence type="predicted"/>
<sequence length="266" mass="27911">MNKNAIAAGTILATALCLPALAAPSGTPKAGELSFSLSGGPEFVLDGDVHGGTNAPVADLGPLNPSLAGVAATLQIQSRDYDDVYGTLYAVQGEFAYGLDRQSEVFGALTYGWADGGRLQVGGAAVPALNTTLPVFGRFDDYKYWGLDAGYRYFLSDGGDFHPYVAGRASVQWVDKINATFTIPDANIALNNVRFYGDSTVWGAGLDVGFLWQAAPALSVGLETGLRYHGDLNDDDADIGGLGLASINNTGSRWSVPVKASVRFTF</sequence>
<dbReference type="Proteomes" id="UP000234752">
    <property type="component" value="Chromosome eg_1"/>
</dbReference>
<dbReference type="EMBL" id="CP025611">
    <property type="protein sequence ID" value="AUN30356.1"/>
    <property type="molecule type" value="Genomic_DNA"/>
</dbReference>
<organism evidence="1 2">
    <name type="scientific">Niveispirillum cyanobacteriorum</name>
    <dbReference type="NCBI Taxonomy" id="1612173"/>
    <lineage>
        <taxon>Bacteria</taxon>
        <taxon>Pseudomonadati</taxon>
        <taxon>Pseudomonadota</taxon>
        <taxon>Alphaproteobacteria</taxon>
        <taxon>Rhodospirillales</taxon>
        <taxon>Azospirillaceae</taxon>
        <taxon>Niveispirillum</taxon>
    </lineage>
</organism>
<protein>
    <submittedName>
        <fullName evidence="1">Uncharacterized protein</fullName>
    </submittedName>
</protein>
<dbReference type="RefSeq" id="WP_102112046.1">
    <property type="nucleotide sequence ID" value="NZ_BMGN01000002.1"/>
</dbReference>
<accession>A0A2K9NCT2</accession>
<evidence type="ECO:0000313" key="1">
    <source>
        <dbReference type="EMBL" id="AUN30356.1"/>
    </source>
</evidence>
<dbReference type="OrthoDB" id="7629748at2"/>
<reference evidence="1 2" key="1">
    <citation type="submission" date="2017-12" db="EMBL/GenBank/DDBJ databases">
        <title>Genomes of bacteria within cyanobacterial aggregates.</title>
        <authorList>
            <person name="Cai H."/>
        </authorList>
    </citation>
    <scope>NUCLEOTIDE SEQUENCE [LARGE SCALE GENOMIC DNA]</scope>
    <source>
        <strain evidence="1 2">TH16</strain>
    </source>
</reference>
<name>A0A2K9NCT2_9PROT</name>
<keyword evidence="2" id="KW-1185">Reference proteome</keyword>
<dbReference type="SUPFAM" id="SSF56925">
    <property type="entry name" value="OMPA-like"/>
    <property type="match status" value="1"/>
</dbReference>
<dbReference type="AlphaFoldDB" id="A0A2K9NCT2"/>
<evidence type="ECO:0000313" key="2">
    <source>
        <dbReference type="Proteomes" id="UP000234752"/>
    </source>
</evidence>
<dbReference type="KEGG" id="ncb:C0V82_09025"/>
<dbReference type="InterPro" id="IPR011250">
    <property type="entry name" value="OMP/PagP_B-barrel"/>
</dbReference>
<gene>
    <name evidence="1" type="ORF">C0V82_09025</name>
</gene>